<evidence type="ECO:0000313" key="2">
    <source>
        <dbReference type="Proteomes" id="UP000799754"/>
    </source>
</evidence>
<proteinExistence type="predicted"/>
<name>A0ACB6RL57_9PLEO</name>
<keyword evidence="2" id="KW-1185">Reference proteome</keyword>
<gene>
    <name evidence="1" type="ORF">BU25DRAFT_494925</name>
</gene>
<protein>
    <submittedName>
        <fullName evidence="1">Uncharacterized protein</fullName>
    </submittedName>
</protein>
<organism evidence="1 2">
    <name type="scientific">Macroventuria anomochaeta</name>
    <dbReference type="NCBI Taxonomy" id="301207"/>
    <lineage>
        <taxon>Eukaryota</taxon>
        <taxon>Fungi</taxon>
        <taxon>Dikarya</taxon>
        <taxon>Ascomycota</taxon>
        <taxon>Pezizomycotina</taxon>
        <taxon>Dothideomycetes</taxon>
        <taxon>Pleosporomycetidae</taxon>
        <taxon>Pleosporales</taxon>
        <taxon>Pleosporineae</taxon>
        <taxon>Didymellaceae</taxon>
        <taxon>Macroventuria</taxon>
    </lineage>
</organism>
<evidence type="ECO:0000313" key="1">
    <source>
        <dbReference type="EMBL" id="KAF2622606.1"/>
    </source>
</evidence>
<dbReference type="Proteomes" id="UP000799754">
    <property type="component" value="Unassembled WGS sequence"/>
</dbReference>
<dbReference type="EMBL" id="MU006743">
    <property type="protein sequence ID" value="KAF2622606.1"/>
    <property type="molecule type" value="Genomic_DNA"/>
</dbReference>
<sequence>MLVSNSIWAAYGIKTAPEESFEMRSLPRLTKRTSTPQPSLIVDTSSAPSPSTTPTSPSTSNENTIQATTTFTPAVPVAPSAPSPPPAASRLSPAAIVGLCIGIGVVVLIAYGVLEACVLRKRRRERALRRAVEEVEWGSVRSVESREDVVMERKGDVVVGEEEVWEVEDDMGGRKGMSLPRRVW</sequence>
<accession>A0ACB6RL57</accession>
<reference evidence="1" key="1">
    <citation type="journal article" date="2020" name="Stud. Mycol.">
        <title>101 Dothideomycetes genomes: a test case for predicting lifestyles and emergence of pathogens.</title>
        <authorList>
            <person name="Haridas S."/>
            <person name="Albert R."/>
            <person name="Binder M."/>
            <person name="Bloem J."/>
            <person name="Labutti K."/>
            <person name="Salamov A."/>
            <person name="Andreopoulos B."/>
            <person name="Baker S."/>
            <person name="Barry K."/>
            <person name="Bills G."/>
            <person name="Bluhm B."/>
            <person name="Cannon C."/>
            <person name="Castanera R."/>
            <person name="Culley D."/>
            <person name="Daum C."/>
            <person name="Ezra D."/>
            <person name="Gonzalez J."/>
            <person name="Henrissat B."/>
            <person name="Kuo A."/>
            <person name="Liang C."/>
            <person name="Lipzen A."/>
            <person name="Lutzoni F."/>
            <person name="Magnuson J."/>
            <person name="Mondo S."/>
            <person name="Nolan M."/>
            <person name="Ohm R."/>
            <person name="Pangilinan J."/>
            <person name="Park H.-J."/>
            <person name="Ramirez L."/>
            <person name="Alfaro M."/>
            <person name="Sun H."/>
            <person name="Tritt A."/>
            <person name="Yoshinaga Y."/>
            <person name="Zwiers L.-H."/>
            <person name="Turgeon B."/>
            <person name="Goodwin S."/>
            <person name="Spatafora J."/>
            <person name="Crous P."/>
            <person name="Grigoriev I."/>
        </authorList>
    </citation>
    <scope>NUCLEOTIDE SEQUENCE</scope>
    <source>
        <strain evidence="1">CBS 525.71</strain>
    </source>
</reference>
<comment type="caution">
    <text evidence="1">The sequence shown here is derived from an EMBL/GenBank/DDBJ whole genome shotgun (WGS) entry which is preliminary data.</text>
</comment>